<feature type="coiled-coil region" evidence="4">
    <location>
        <begin position="448"/>
        <end position="479"/>
    </location>
</feature>
<dbReference type="InterPro" id="IPR012677">
    <property type="entry name" value="Nucleotide-bd_a/b_plait_sf"/>
</dbReference>
<dbReference type="InterPro" id="IPR000504">
    <property type="entry name" value="RRM_dom"/>
</dbReference>
<reference evidence="7 8" key="1">
    <citation type="submission" date="2020-10" db="EMBL/GenBank/DDBJ databases">
        <authorList>
            <person name="Klimov P.B."/>
            <person name="Dyachkov S.M."/>
            <person name="Chetverikov P.E."/>
        </authorList>
    </citation>
    <scope>NUCLEOTIDE SEQUENCE [LARGE SCALE GENOMIC DNA]</scope>
    <source>
        <strain evidence="7">BMOC 18-1129-001#AD2665</strain>
        <tissue evidence="7">Entire mites</tissue>
    </source>
</reference>
<dbReference type="Pfam" id="PF08075">
    <property type="entry name" value="NOPS"/>
    <property type="match status" value="1"/>
</dbReference>
<gene>
    <name evidence="7" type="primary">HRP65</name>
    <name evidence="7" type="ORF">GZH46_02250</name>
</gene>
<feature type="compositionally biased region" description="Basic and acidic residues" evidence="5">
    <location>
        <begin position="17"/>
        <end position="28"/>
    </location>
</feature>
<feature type="compositionally biased region" description="Basic and acidic residues" evidence="5">
    <location>
        <begin position="43"/>
        <end position="63"/>
    </location>
</feature>
<evidence type="ECO:0000256" key="3">
    <source>
        <dbReference type="PROSITE-ProRule" id="PRU00176"/>
    </source>
</evidence>
<accession>A0ABQ7S742</accession>
<feature type="region of interest" description="Disordered" evidence="5">
    <location>
        <begin position="611"/>
        <end position="648"/>
    </location>
</feature>
<dbReference type="Gene3D" id="3.30.70.330">
    <property type="match status" value="2"/>
</dbReference>
<dbReference type="PROSITE" id="PS50102">
    <property type="entry name" value="RRM"/>
    <property type="match status" value="2"/>
</dbReference>
<organism evidence="7 8">
    <name type="scientific">Fragariocoptes setiger</name>
    <dbReference type="NCBI Taxonomy" id="1670756"/>
    <lineage>
        <taxon>Eukaryota</taxon>
        <taxon>Metazoa</taxon>
        <taxon>Ecdysozoa</taxon>
        <taxon>Arthropoda</taxon>
        <taxon>Chelicerata</taxon>
        <taxon>Arachnida</taxon>
        <taxon>Acari</taxon>
        <taxon>Acariformes</taxon>
        <taxon>Trombidiformes</taxon>
        <taxon>Prostigmata</taxon>
        <taxon>Eupodina</taxon>
        <taxon>Eriophyoidea</taxon>
        <taxon>Phytoptidae</taxon>
        <taxon>Fragariocoptes</taxon>
    </lineage>
</organism>
<feature type="compositionally biased region" description="Gly residues" evidence="5">
    <location>
        <begin position="496"/>
        <end position="505"/>
    </location>
</feature>
<feature type="compositionally biased region" description="Polar residues" evidence="5">
    <location>
        <begin position="479"/>
        <end position="488"/>
    </location>
</feature>
<feature type="domain" description="RRM" evidence="6">
    <location>
        <begin position="151"/>
        <end position="223"/>
    </location>
</feature>
<feature type="compositionally biased region" description="Polar residues" evidence="5">
    <location>
        <begin position="1"/>
        <end position="16"/>
    </location>
</feature>
<dbReference type="CDD" id="cd12931">
    <property type="entry name" value="eNOPS_SF"/>
    <property type="match status" value="1"/>
</dbReference>
<proteinExistence type="predicted"/>
<evidence type="ECO:0000313" key="8">
    <source>
        <dbReference type="Proteomes" id="UP000825002"/>
    </source>
</evidence>
<dbReference type="SMART" id="SM00360">
    <property type="entry name" value="RRM"/>
    <property type="match status" value="2"/>
</dbReference>
<dbReference type="InterPro" id="IPR012975">
    <property type="entry name" value="NOPS"/>
</dbReference>
<evidence type="ECO:0000259" key="6">
    <source>
        <dbReference type="PROSITE" id="PS50102"/>
    </source>
</evidence>
<protein>
    <submittedName>
        <fullName evidence="7">Hrp65 protein</fullName>
    </submittedName>
</protein>
<dbReference type="EMBL" id="JAIFTH010000586">
    <property type="protein sequence ID" value="KAG9509237.1"/>
    <property type="molecule type" value="Genomic_DNA"/>
</dbReference>
<feature type="region of interest" description="Disordered" evidence="5">
    <location>
        <begin position="402"/>
        <end position="423"/>
    </location>
</feature>
<keyword evidence="8" id="KW-1185">Reference proteome</keyword>
<evidence type="ECO:0000256" key="1">
    <source>
        <dbReference type="ARBA" id="ARBA00022737"/>
    </source>
</evidence>
<dbReference type="Gene3D" id="6.10.250.1170">
    <property type="match status" value="1"/>
</dbReference>
<evidence type="ECO:0000256" key="5">
    <source>
        <dbReference type="SAM" id="MobiDB-lite"/>
    </source>
</evidence>
<dbReference type="Proteomes" id="UP000825002">
    <property type="component" value="Unassembled WGS sequence"/>
</dbReference>
<feature type="compositionally biased region" description="Basic and acidic residues" evidence="5">
    <location>
        <begin position="99"/>
        <end position="109"/>
    </location>
</feature>
<feature type="compositionally biased region" description="Low complexity" evidence="5">
    <location>
        <begin position="87"/>
        <end position="98"/>
    </location>
</feature>
<feature type="compositionally biased region" description="Pro residues" evidence="5">
    <location>
        <begin position="611"/>
        <end position="621"/>
    </location>
</feature>
<dbReference type="PANTHER" id="PTHR23189">
    <property type="entry name" value="RNA RECOGNITION MOTIF-CONTAINING"/>
    <property type="match status" value="1"/>
</dbReference>
<feature type="region of interest" description="Disordered" evidence="5">
    <location>
        <begin position="479"/>
        <end position="535"/>
    </location>
</feature>
<dbReference type="InterPro" id="IPR035979">
    <property type="entry name" value="RBD_domain_sf"/>
</dbReference>
<evidence type="ECO:0000313" key="7">
    <source>
        <dbReference type="EMBL" id="KAG9509237.1"/>
    </source>
</evidence>
<feature type="domain" description="RRM" evidence="6">
    <location>
        <begin position="225"/>
        <end position="306"/>
    </location>
</feature>
<keyword evidence="4" id="KW-0175">Coiled coil</keyword>
<feature type="non-terminal residue" evidence="7">
    <location>
        <position position="1"/>
    </location>
</feature>
<comment type="caution">
    <text evidence="7">The sequence shown here is derived from an EMBL/GenBank/DDBJ whole genome shotgun (WGS) entry which is preliminary data.</text>
</comment>
<name>A0ABQ7S742_9ACAR</name>
<evidence type="ECO:0000256" key="4">
    <source>
        <dbReference type="SAM" id="Coils"/>
    </source>
</evidence>
<keyword evidence="2 3" id="KW-0694">RNA-binding</keyword>
<evidence type="ECO:0000256" key="2">
    <source>
        <dbReference type="ARBA" id="ARBA00022884"/>
    </source>
</evidence>
<feature type="compositionally biased region" description="Low complexity" evidence="5">
    <location>
        <begin position="64"/>
        <end position="75"/>
    </location>
</feature>
<keyword evidence="1" id="KW-0677">Repeat</keyword>
<feature type="region of interest" description="Disordered" evidence="5">
    <location>
        <begin position="1"/>
        <end position="116"/>
    </location>
</feature>
<dbReference type="SUPFAM" id="SSF54928">
    <property type="entry name" value="RNA-binding domain, RBD"/>
    <property type="match status" value="1"/>
</dbReference>
<sequence length="648" mass="72795">MSGQQNRGQNQALAQSDSRRAFDRSVDARKRKAAFANRNKPSAQHDNRSDDVVIIEPDERRADSSNANVGNSSSNKRFHQSNKNDQDNNNNNHNNNHGGQRDAMDRDSRAPYVGPGAGAIKFIPGAPTVDLQQILGTEGTESVQKKFTGRCRLFVGNLPNNITEKALREMFEPFGEIGEVFLGPKNAFAFVKMDYRQNAEAARAALDYKNYEGRVIRVRLAAHAAAVRVKHLSPLVTNELLEYAFRSFGEVERAVIIVDDRGRSIGEGIVEFARKSSALYAVKKCQQENLMLTRTPRPVLVELVDPRDEEEGFTERQLNRNSHNFRVEREVGPRFSEPGTFEHAFATRWKELYEIERQKRERLEEETAEARRKLQEQVECARLEHDAQALRDQLKRMEDNAQKMKEMSSHYASDEQQREEQRRQHDLMLRQREEEVLRRQQLGDYSGLRQQETELRLQANALQDMLDRQEHALRQVMNNEPSSASGPQGNPFDGVAGVGYAGPSGVGMQPDQGPPSGTPQTVGAAQMNMMNGPPDGSYGQMAPAPNMMQGPQGGPHSYAEAAGMMNMNHPMGPQQHPQHMGMHAGPFGYMTQAHPQQAVPPMGPPMPMPMNPNYVAPPPQPNMGTGRPPRYVRPHNNNVHVVGKRRRV</sequence>
<dbReference type="Pfam" id="PF00076">
    <property type="entry name" value="RRM_1"/>
    <property type="match status" value="2"/>
</dbReference>